<feature type="compositionally biased region" description="Basic and acidic residues" evidence="1">
    <location>
        <begin position="174"/>
        <end position="185"/>
    </location>
</feature>
<protein>
    <submittedName>
        <fullName evidence="2">Uncharacterized protein</fullName>
    </submittedName>
</protein>
<sequence length="196" mass="20956">MSEVKNSFTNKSTGEVRVGRHRYVRTEISEKKITKLLAIVGEHWKKEGFEISASNSRVPSLSGKASDGSVVGFTVGGAGDVDISAGTGALSDGPSGDVEGEEGDKAPKAPSNRRGLFHGLGQTVTDSLREHRQTSPATTTAAPALRLDHQARPFRRLMASTRARRPTRGYGESANHHPEPPRGERPCTQQSDATKG</sequence>
<name>A0A401RCW4_STRNR</name>
<proteinExistence type="predicted"/>
<organism evidence="2 3">
    <name type="scientific">Streptomyces noursei</name>
    <name type="common">Streptomyces albulus</name>
    <dbReference type="NCBI Taxonomy" id="1971"/>
    <lineage>
        <taxon>Bacteria</taxon>
        <taxon>Bacillati</taxon>
        <taxon>Actinomycetota</taxon>
        <taxon>Actinomycetes</taxon>
        <taxon>Kitasatosporales</taxon>
        <taxon>Streptomycetaceae</taxon>
        <taxon>Streptomyces</taxon>
    </lineage>
</organism>
<accession>A0A401RCW4</accession>
<evidence type="ECO:0000313" key="2">
    <source>
        <dbReference type="EMBL" id="GCB95457.1"/>
    </source>
</evidence>
<comment type="caution">
    <text evidence="2">The sequence shown here is derived from an EMBL/GenBank/DDBJ whole genome shotgun (WGS) entry which is preliminary data.</text>
</comment>
<reference evidence="2 3" key="1">
    <citation type="journal article" date="2019" name="Microbiol. Resour. Announc.">
        <title>Draft Genome Sequence of the Most Traditional epsilon-Poly-l-Lysine Producer, Streptomyces albulus NBRC14147.</title>
        <authorList>
            <person name="Yamanaka K."/>
            <person name="Hamano Y."/>
        </authorList>
    </citation>
    <scope>NUCLEOTIDE SEQUENCE [LARGE SCALE GENOMIC DNA]</scope>
    <source>
        <strain evidence="2 3">NBRC 14147</strain>
    </source>
</reference>
<feature type="region of interest" description="Disordered" evidence="1">
    <location>
        <begin position="82"/>
        <end position="196"/>
    </location>
</feature>
<evidence type="ECO:0000313" key="3">
    <source>
        <dbReference type="Proteomes" id="UP000288351"/>
    </source>
</evidence>
<dbReference type="EMBL" id="BHXC01000007">
    <property type="protein sequence ID" value="GCB95457.1"/>
    <property type="molecule type" value="Genomic_DNA"/>
</dbReference>
<gene>
    <name evidence="2" type="ORF">SALB_08262</name>
</gene>
<dbReference type="Proteomes" id="UP000288351">
    <property type="component" value="Unassembled WGS sequence"/>
</dbReference>
<feature type="compositionally biased region" description="Polar residues" evidence="1">
    <location>
        <begin position="187"/>
        <end position="196"/>
    </location>
</feature>
<dbReference type="AlphaFoldDB" id="A0A401RCW4"/>
<feature type="compositionally biased region" description="Low complexity" evidence="1">
    <location>
        <begin position="134"/>
        <end position="144"/>
    </location>
</feature>
<evidence type="ECO:0000256" key="1">
    <source>
        <dbReference type="SAM" id="MobiDB-lite"/>
    </source>
</evidence>